<comment type="caution">
    <text evidence="2">The sequence shown here is derived from an EMBL/GenBank/DDBJ whole genome shotgun (WGS) entry which is preliminary data.</text>
</comment>
<accession>A0AA37PJX8</accession>
<evidence type="ECO:0000313" key="2">
    <source>
        <dbReference type="EMBL" id="GKU71465.1"/>
    </source>
</evidence>
<reference evidence="2" key="4">
    <citation type="submission" date="2022-04" db="EMBL/GenBank/DDBJ databases">
        <authorList>
            <person name="Komine T."/>
            <person name="Fukano H."/>
            <person name="Wada S."/>
        </authorList>
    </citation>
    <scope>NUCLEOTIDE SEQUENCE</scope>
    <source>
        <strain evidence="2">NJB18185</strain>
    </source>
</reference>
<evidence type="ECO:0000313" key="3">
    <source>
        <dbReference type="Proteomes" id="UP000245060"/>
    </source>
</evidence>
<dbReference type="Proteomes" id="UP000245060">
    <property type="component" value="Unassembled WGS sequence"/>
</dbReference>
<keyword evidence="3" id="KW-1185">Reference proteome</keyword>
<dbReference type="AlphaFoldDB" id="A0AA37PJX8"/>
<dbReference type="EMBL" id="BQYH01000005">
    <property type="protein sequence ID" value="GKU71465.1"/>
    <property type="molecule type" value="Genomic_DNA"/>
</dbReference>
<organism evidence="2 4">
    <name type="scientific">Mycobacterium montefiorense</name>
    <dbReference type="NCBI Taxonomy" id="154654"/>
    <lineage>
        <taxon>Bacteria</taxon>
        <taxon>Bacillati</taxon>
        <taxon>Actinomycetota</taxon>
        <taxon>Actinomycetes</taxon>
        <taxon>Mycobacteriales</taxon>
        <taxon>Mycobacteriaceae</taxon>
        <taxon>Mycobacterium</taxon>
        <taxon>Mycobacterium simiae complex</taxon>
    </lineage>
</organism>
<dbReference type="Proteomes" id="UP001139505">
    <property type="component" value="Unassembled WGS sequence"/>
</dbReference>
<dbReference type="EMBL" id="BFCH01000018">
    <property type="protein sequence ID" value="GBG39212.1"/>
    <property type="molecule type" value="Genomic_DNA"/>
</dbReference>
<name>A0AA37PJX8_9MYCO</name>
<proteinExistence type="predicted"/>
<reference evidence="2" key="3">
    <citation type="journal article" date="2022" name="Microbiol. Resour. Announc.">
        <title>Draft Genome Sequences of Eight Mycobacterium montefiorense Strains Isolated from Salamanders in Captivity.</title>
        <authorList>
            <person name="Komine T."/>
            <person name="Ihara H."/>
            <person name="Fukano H."/>
            <person name="Hoshino Y."/>
            <person name="Kurata O."/>
            <person name="Wada S."/>
        </authorList>
    </citation>
    <scope>NUCLEOTIDE SEQUENCE</scope>
    <source>
        <strain evidence="2">NJB18185</strain>
    </source>
</reference>
<reference evidence="1" key="1">
    <citation type="journal article" date="2018" name="Genome Announc.">
        <title>Draft Genome Sequence of Mycobacterium montefiorense Isolated from Japanese Black Salamander (Hynobius nigrescens).</title>
        <authorList>
            <person name="Fukano H."/>
            <person name="Yoshida M."/>
            <person name="Shimizu A."/>
            <person name="Iwao H."/>
            <person name="Katayama Y."/>
            <person name="Omatsu T."/>
            <person name="Mizutani T."/>
            <person name="Kurata O."/>
            <person name="Wada S."/>
            <person name="Hoshino Y."/>
        </authorList>
    </citation>
    <scope>NUCLEOTIDE SEQUENCE</scope>
    <source>
        <strain evidence="1">BS</strain>
    </source>
</reference>
<reference evidence="3" key="2">
    <citation type="submission" date="2018-04" db="EMBL/GenBank/DDBJ databases">
        <title>Draft genome sequence of Mycobacterium montefiorense isolated from Japanese black salamander.</title>
        <authorList>
            <person name="Fukano H."/>
            <person name="Yoshida M."/>
            <person name="Shimizu A."/>
            <person name="Iwao H."/>
            <person name="Kurata O."/>
            <person name="Katayama Y."/>
            <person name="Omatsu T."/>
            <person name="Mizutani T."/>
            <person name="Wada S."/>
            <person name="Hoshino Y."/>
        </authorList>
    </citation>
    <scope>NUCLEOTIDE SEQUENCE [LARGE SCALE GENOMIC DNA]</scope>
    <source>
        <strain evidence="3">BS</strain>
    </source>
</reference>
<sequence length="74" mass="8032">MPLHQIDSLPTGKHDGLVTVAGEALDHEASRFPGPAGYGDLHRVHSYAGETSIAYDIGRTIGQKRCLNYDRKLG</sequence>
<evidence type="ECO:0000313" key="1">
    <source>
        <dbReference type="EMBL" id="GBG39212.1"/>
    </source>
</evidence>
<evidence type="ECO:0000313" key="4">
    <source>
        <dbReference type="Proteomes" id="UP001139505"/>
    </source>
</evidence>
<protein>
    <submittedName>
        <fullName evidence="2">Uncharacterized protein</fullName>
    </submittedName>
</protein>
<gene>
    <name evidence="1" type="ORF">MmonteBS_35840</name>
    <name evidence="2" type="ORF">NJB18185_12410</name>
</gene>